<sequence length="220" mass="24540">MKTNESLQIDVQDAIKWEPLLHAAEIGVAVKDGVVTLTGTVDNYIKKTEAEIAARNVKGVKAVVEKIEIKYNNSWDIKSDLDIANEVISALRWNWNVPNDTVKVKVEGGWVTLDGDLTWNYQREAARNAIQNLEGVKGIYNNIKIKSDNTDTIEKAAIEKALSRNWSINDNDIEVDVKANEVTLTGAVTSYYQKDEAERIAWKAPGVSAVNNELTVGYYE</sequence>
<dbReference type="InterPro" id="IPR014004">
    <property type="entry name" value="Transpt-assoc_nodulatn_dom_bac"/>
</dbReference>
<dbReference type="InterPro" id="IPR051686">
    <property type="entry name" value="Lipoprotein_DolP"/>
</dbReference>
<dbReference type="PANTHER" id="PTHR34606:SF15">
    <property type="entry name" value="BON DOMAIN-CONTAINING PROTEIN"/>
    <property type="match status" value="1"/>
</dbReference>
<dbReference type="EMBL" id="VJZT01000001">
    <property type="protein sequence ID" value="TRX43131.1"/>
    <property type="molecule type" value="Genomic_DNA"/>
</dbReference>
<organism evidence="2 3">
    <name type="scientific">Flavobacterium restrictum</name>
    <dbReference type="NCBI Taxonomy" id="2594428"/>
    <lineage>
        <taxon>Bacteria</taxon>
        <taxon>Pseudomonadati</taxon>
        <taxon>Bacteroidota</taxon>
        <taxon>Flavobacteriia</taxon>
        <taxon>Flavobacteriales</taxon>
        <taxon>Flavobacteriaceae</taxon>
        <taxon>Flavobacterium</taxon>
    </lineage>
</organism>
<comment type="caution">
    <text evidence="2">The sequence shown here is derived from an EMBL/GenBank/DDBJ whole genome shotgun (WGS) entry which is preliminary data.</text>
</comment>
<reference evidence="2 3" key="1">
    <citation type="submission" date="2019-07" db="EMBL/GenBank/DDBJ databases">
        <title>Novel species of Flavobacterium.</title>
        <authorList>
            <person name="Liu Q."/>
            <person name="Xin Y.-H."/>
        </authorList>
    </citation>
    <scope>NUCLEOTIDE SEQUENCE [LARGE SCALE GENOMIC DNA]</scope>
    <source>
        <strain evidence="2 3">LB1R34</strain>
    </source>
</reference>
<dbReference type="PANTHER" id="PTHR34606">
    <property type="entry name" value="BON DOMAIN-CONTAINING PROTEIN"/>
    <property type="match status" value="1"/>
</dbReference>
<gene>
    <name evidence="2" type="ORF">FNW21_01995</name>
</gene>
<dbReference type="AlphaFoldDB" id="A0A553EDV2"/>
<keyword evidence="3" id="KW-1185">Reference proteome</keyword>
<protein>
    <submittedName>
        <fullName evidence="2">BON domain-containing protein</fullName>
    </submittedName>
</protein>
<dbReference type="Pfam" id="PF04972">
    <property type="entry name" value="BON"/>
    <property type="match status" value="3"/>
</dbReference>
<evidence type="ECO:0000313" key="2">
    <source>
        <dbReference type="EMBL" id="TRX43131.1"/>
    </source>
</evidence>
<name>A0A553EDV2_9FLAO</name>
<dbReference type="RefSeq" id="WP_144255052.1">
    <property type="nucleotide sequence ID" value="NZ_VJZT01000001.1"/>
</dbReference>
<feature type="domain" description="BON" evidence="1">
    <location>
        <begin position="79"/>
        <end position="147"/>
    </location>
</feature>
<evidence type="ECO:0000313" key="3">
    <source>
        <dbReference type="Proteomes" id="UP000316371"/>
    </source>
</evidence>
<dbReference type="InterPro" id="IPR007055">
    <property type="entry name" value="BON_dom"/>
</dbReference>
<accession>A0A553EDV2</accession>
<dbReference type="SMART" id="SM00749">
    <property type="entry name" value="BON"/>
    <property type="match status" value="3"/>
</dbReference>
<feature type="domain" description="BON" evidence="1">
    <location>
        <begin position="3"/>
        <end position="71"/>
    </location>
</feature>
<dbReference type="PROSITE" id="PS50914">
    <property type="entry name" value="BON"/>
    <property type="match status" value="3"/>
</dbReference>
<evidence type="ECO:0000259" key="1">
    <source>
        <dbReference type="PROSITE" id="PS50914"/>
    </source>
</evidence>
<dbReference type="Gene3D" id="3.30.1340.30">
    <property type="match status" value="3"/>
</dbReference>
<feature type="domain" description="BON" evidence="1">
    <location>
        <begin position="150"/>
        <end position="218"/>
    </location>
</feature>
<dbReference type="OrthoDB" id="870892at2"/>
<proteinExistence type="predicted"/>
<dbReference type="Proteomes" id="UP000316371">
    <property type="component" value="Unassembled WGS sequence"/>
</dbReference>